<keyword evidence="3" id="KW-0295">Fungicide</keyword>
<dbReference type="InterPro" id="IPR051378">
    <property type="entry name" value="Cell2Cell_Antifungal"/>
</dbReference>
<gene>
    <name evidence="17" type="ORF">CRG98_043354</name>
</gene>
<evidence type="ECO:0000313" key="18">
    <source>
        <dbReference type="Proteomes" id="UP000233551"/>
    </source>
</evidence>
<evidence type="ECO:0000313" key="17">
    <source>
        <dbReference type="EMBL" id="PKI36242.1"/>
    </source>
</evidence>
<evidence type="ECO:0000256" key="9">
    <source>
        <dbReference type="ARBA" id="ARBA00022949"/>
    </source>
</evidence>
<dbReference type="GO" id="GO:0005886">
    <property type="term" value="C:plasma membrane"/>
    <property type="evidence" value="ECO:0007669"/>
    <property type="project" value="UniProtKB-SubCell"/>
</dbReference>
<evidence type="ECO:0000256" key="12">
    <source>
        <dbReference type="ARBA" id="ARBA00023157"/>
    </source>
</evidence>
<dbReference type="PANTHER" id="PTHR32080:SF54">
    <property type="entry name" value="GNK2-HOMOLOGOUS DOMAIN-CONTAINING PROTEIN"/>
    <property type="match status" value="1"/>
</dbReference>
<keyword evidence="6" id="KW-0430">Lectin</keyword>
<keyword evidence="9" id="KW-0965">Cell junction</keyword>
<keyword evidence="10" id="KW-0044">Antibiotic</keyword>
<dbReference type="GO" id="GO:0005537">
    <property type="term" value="F:D-mannose binding"/>
    <property type="evidence" value="ECO:0007669"/>
    <property type="project" value="UniProtKB-KW"/>
</dbReference>
<keyword evidence="4" id="KW-0945">Host-virus interaction</keyword>
<sequence length="129" mass="14364">MAAPLRTLLLIIVLICISNTVVLGDPDTTLQSYFCNRNKISGHDAMWALSYILQLLVLDTPKAGNYDYRIDNSGWYGHGVCNTALSSSDCQTCMDSARTYAKNNCPQSVGAQIELQDCKLRYENYPFQA</sequence>
<dbReference type="Gene3D" id="3.30.430.20">
    <property type="entry name" value="Gnk2 domain, C-X8-C-X2-C motif"/>
    <property type="match status" value="1"/>
</dbReference>
<organism evidence="17 18">
    <name type="scientific">Punica granatum</name>
    <name type="common">Pomegranate</name>
    <dbReference type="NCBI Taxonomy" id="22663"/>
    <lineage>
        <taxon>Eukaryota</taxon>
        <taxon>Viridiplantae</taxon>
        <taxon>Streptophyta</taxon>
        <taxon>Embryophyta</taxon>
        <taxon>Tracheophyta</taxon>
        <taxon>Spermatophyta</taxon>
        <taxon>Magnoliopsida</taxon>
        <taxon>eudicotyledons</taxon>
        <taxon>Gunneridae</taxon>
        <taxon>Pentapetalae</taxon>
        <taxon>rosids</taxon>
        <taxon>malvids</taxon>
        <taxon>Myrtales</taxon>
        <taxon>Lythraceae</taxon>
        <taxon>Punica</taxon>
    </lineage>
</organism>
<evidence type="ECO:0000256" key="10">
    <source>
        <dbReference type="ARBA" id="ARBA00023022"/>
    </source>
</evidence>
<keyword evidence="11" id="KW-0465">Mannose-binding</keyword>
<comment type="caution">
    <text evidence="17">The sequence shown here is derived from an EMBL/GenBank/DDBJ whole genome shotgun (WGS) entry which is preliminary data.</text>
</comment>
<dbReference type="GO" id="GO:0009506">
    <property type="term" value="C:plasmodesma"/>
    <property type="evidence" value="ECO:0007669"/>
    <property type="project" value="UniProtKB-SubCell"/>
</dbReference>
<dbReference type="PANTHER" id="PTHR32080">
    <property type="entry name" value="ANTIFUNGAL PROTEIN GINKBILOBIN-2-LIKE"/>
    <property type="match status" value="1"/>
</dbReference>
<keyword evidence="12" id="KW-1015">Disulfide bond</keyword>
<dbReference type="GO" id="GO:0042742">
    <property type="term" value="P:defense response to bacterium"/>
    <property type="evidence" value="ECO:0007669"/>
    <property type="project" value="UniProtKB-KW"/>
</dbReference>
<dbReference type="AlphaFoldDB" id="A0A2I0HX11"/>
<feature type="chain" id="PRO_5014113887" description="Gnk2-homologous domain-containing protein" evidence="15">
    <location>
        <begin position="25"/>
        <end position="129"/>
    </location>
</feature>
<name>A0A2I0HX11_PUNGR</name>
<evidence type="ECO:0000256" key="8">
    <source>
        <dbReference type="ARBA" id="ARBA00022821"/>
    </source>
</evidence>
<keyword evidence="5 15" id="KW-0732">Signal</keyword>
<evidence type="ECO:0000256" key="13">
    <source>
        <dbReference type="ARBA" id="ARBA00024184"/>
    </source>
</evidence>
<dbReference type="PROSITE" id="PS51473">
    <property type="entry name" value="GNK2"/>
    <property type="match status" value="1"/>
</dbReference>
<keyword evidence="2" id="KW-0929">Antimicrobial</keyword>
<evidence type="ECO:0000256" key="1">
    <source>
        <dbReference type="ARBA" id="ARBA00004251"/>
    </source>
</evidence>
<evidence type="ECO:0000256" key="7">
    <source>
        <dbReference type="ARBA" id="ARBA00022737"/>
    </source>
</evidence>
<evidence type="ECO:0000256" key="4">
    <source>
        <dbReference type="ARBA" id="ARBA00022581"/>
    </source>
</evidence>
<dbReference type="InterPro" id="IPR038408">
    <property type="entry name" value="GNK2_sf"/>
</dbReference>
<evidence type="ECO:0000256" key="2">
    <source>
        <dbReference type="ARBA" id="ARBA00022529"/>
    </source>
</evidence>
<evidence type="ECO:0000256" key="6">
    <source>
        <dbReference type="ARBA" id="ARBA00022734"/>
    </source>
</evidence>
<comment type="similarity">
    <text evidence="14">Belongs to the cysteine-rich repeat secretory protein family. Plasmodesmata-located proteins (PDLD) subfamily.</text>
</comment>
<dbReference type="InterPro" id="IPR002902">
    <property type="entry name" value="GNK2"/>
</dbReference>
<feature type="signal peptide" evidence="15">
    <location>
        <begin position="1"/>
        <end position="24"/>
    </location>
</feature>
<dbReference type="GO" id="GO:0050832">
    <property type="term" value="P:defense response to fungus"/>
    <property type="evidence" value="ECO:0007669"/>
    <property type="project" value="UniProtKB-KW"/>
</dbReference>
<keyword evidence="8" id="KW-0611">Plant defense</keyword>
<dbReference type="GO" id="GO:0031640">
    <property type="term" value="P:killing of cells of another organism"/>
    <property type="evidence" value="ECO:0007669"/>
    <property type="project" value="UniProtKB-KW"/>
</dbReference>
<accession>A0A2I0HX11</accession>
<keyword evidence="7" id="KW-0677">Repeat</keyword>
<evidence type="ECO:0000259" key="16">
    <source>
        <dbReference type="PROSITE" id="PS51473"/>
    </source>
</evidence>
<reference evidence="17 18" key="1">
    <citation type="submission" date="2017-11" db="EMBL/GenBank/DDBJ databases">
        <title>De-novo sequencing of pomegranate (Punica granatum L.) genome.</title>
        <authorList>
            <person name="Akparov Z."/>
            <person name="Amiraslanov A."/>
            <person name="Hajiyeva S."/>
            <person name="Abbasov M."/>
            <person name="Kaur K."/>
            <person name="Hamwieh A."/>
            <person name="Solovyev V."/>
            <person name="Salamov A."/>
            <person name="Braich B."/>
            <person name="Kosarev P."/>
            <person name="Mahmoud A."/>
            <person name="Hajiyev E."/>
            <person name="Babayeva S."/>
            <person name="Izzatullayeva V."/>
            <person name="Mammadov A."/>
            <person name="Mammadov A."/>
            <person name="Sharifova S."/>
            <person name="Ojaghi J."/>
            <person name="Eynullazada K."/>
            <person name="Bayramov B."/>
            <person name="Abdulazimova A."/>
            <person name="Shahmuradov I."/>
        </authorList>
    </citation>
    <scope>NUCLEOTIDE SEQUENCE [LARGE SCALE GENOMIC DNA]</scope>
    <source>
        <strain evidence="18">cv. AG2017</strain>
        <tissue evidence="17">Leaf</tissue>
    </source>
</reference>
<evidence type="ECO:0000256" key="11">
    <source>
        <dbReference type="ARBA" id="ARBA00023035"/>
    </source>
</evidence>
<evidence type="ECO:0000256" key="14">
    <source>
        <dbReference type="ARBA" id="ARBA00038393"/>
    </source>
</evidence>
<comment type="subcellular location">
    <subcellularLocation>
        <location evidence="13">Cell junction</location>
        <location evidence="13">Plasmodesma</location>
    </subcellularLocation>
    <subcellularLocation>
        <location evidence="1">Cell membrane</location>
        <topology evidence="1">Single-pass type I membrane protein</topology>
    </subcellularLocation>
</comment>
<evidence type="ECO:0000256" key="3">
    <source>
        <dbReference type="ARBA" id="ARBA00022577"/>
    </source>
</evidence>
<dbReference type="Pfam" id="PF01657">
    <property type="entry name" value="Stress-antifung"/>
    <property type="match status" value="1"/>
</dbReference>
<evidence type="ECO:0000256" key="15">
    <source>
        <dbReference type="SAM" id="SignalP"/>
    </source>
</evidence>
<dbReference type="EMBL" id="PGOL01004947">
    <property type="protein sequence ID" value="PKI36242.1"/>
    <property type="molecule type" value="Genomic_DNA"/>
</dbReference>
<feature type="domain" description="Gnk2-homologous" evidence="16">
    <location>
        <begin position="27"/>
        <end position="127"/>
    </location>
</feature>
<dbReference type="CDD" id="cd23509">
    <property type="entry name" value="Gnk2-like"/>
    <property type="match status" value="1"/>
</dbReference>
<evidence type="ECO:0000256" key="5">
    <source>
        <dbReference type="ARBA" id="ARBA00022729"/>
    </source>
</evidence>
<protein>
    <recommendedName>
        <fullName evidence="16">Gnk2-homologous domain-containing protein</fullName>
    </recommendedName>
</protein>
<keyword evidence="18" id="KW-1185">Reference proteome</keyword>
<dbReference type="Proteomes" id="UP000233551">
    <property type="component" value="Unassembled WGS sequence"/>
</dbReference>
<proteinExistence type="inferred from homology"/>